<evidence type="ECO:0000313" key="2">
    <source>
        <dbReference type="Proteomes" id="UP000000600"/>
    </source>
</evidence>
<name>A0DP57_PARTE</name>
<accession>A0DP57</accession>
<dbReference type="EMBL" id="CT868529">
    <property type="protein sequence ID" value="CAK84824.1"/>
    <property type="molecule type" value="Genomic_DNA"/>
</dbReference>
<reference evidence="1 2" key="1">
    <citation type="journal article" date="2006" name="Nature">
        <title>Global trends of whole-genome duplications revealed by the ciliate Paramecium tetraurelia.</title>
        <authorList>
            <consortium name="Genoscope"/>
            <person name="Aury J.-M."/>
            <person name="Jaillon O."/>
            <person name="Duret L."/>
            <person name="Noel B."/>
            <person name="Jubin C."/>
            <person name="Porcel B.M."/>
            <person name="Segurens B."/>
            <person name="Daubin V."/>
            <person name="Anthouard V."/>
            <person name="Aiach N."/>
            <person name="Arnaiz O."/>
            <person name="Billaut A."/>
            <person name="Beisson J."/>
            <person name="Blanc I."/>
            <person name="Bouhouche K."/>
            <person name="Camara F."/>
            <person name="Duharcourt S."/>
            <person name="Guigo R."/>
            <person name="Gogendeau D."/>
            <person name="Katinka M."/>
            <person name="Keller A.-M."/>
            <person name="Kissmehl R."/>
            <person name="Klotz C."/>
            <person name="Koll F."/>
            <person name="Le Moue A."/>
            <person name="Lepere C."/>
            <person name="Malinsky S."/>
            <person name="Nowacki M."/>
            <person name="Nowak J.K."/>
            <person name="Plattner H."/>
            <person name="Poulain J."/>
            <person name="Ruiz F."/>
            <person name="Serrano V."/>
            <person name="Zagulski M."/>
            <person name="Dessen P."/>
            <person name="Betermier M."/>
            <person name="Weissenbach J."/>
            <person name="Scarpelli C."/>
            <person name="Schachter V."/>
            <person name="Sperling L."/>
            <person name="Meyer E."/>
            <person name="Cohen J."/>
            <person name="Wincker P."/>
        </authorList>
    </citation>
    <scope>NUCLEOTIDE SEQUENCE [LARGE SCALE GENOMIC DNA]</scope>
    <source>
        <strain evidence="1 2">Stock d4-2</strain>
    </source>
</reference>
<dbReference type="AlphaFoldDB" id="A0DP57"/>
<dbReference type="KEGG" id="ptm:GSPATT00019006001"/>
<dbReference type="GeneID" id="5038006"/>
<dbReference type="InParanoid" id="A0DP57"/>
<keyword evidence="2" id="KW-1185">Reference proteome</keyword>
<dbReference type="Proteomes" id="UP000000600">
    <property type="component" value="Unassembled WGS sequence"/>
</dbReference>
<dbReference type="RefSeq" id="XP_001452221.1">
    <property type="nucleotide sequence ID" value="XM_001452184.1"/>
</dbReference>
<proteinExistence type="predicted"/>
<organism evidence="1 2">
    <name type="scientific">Paramecium tetraurelia</name>
    <dbReference type="NCBI Taxonomy" id="5888"/>
    <lineage>
        <taxon>Eukaryota</taxon>
        <taxon>Sar</taxon>
        <taxon>Alveolata</taxon>
        <taxon>Ciliophora</taxon>
        <taxon>Intramacronucleata</taxon>
        <taxon>Oligohymenophorea</taxon>
        <taxon>Peniculida</taxon>
        <taxon>Parameciidae</taxon>
        <taxon>Paramecium</taxon>
    </lineage>
</organism>
<sequence length="81" mass="9934">MDMLQINQFRLCHRAYIFYNVQFIHQLNIGSNRTMDQQRQSKIQKLSQIDHLLILTTNYQRNLMRKQRPFILRNQELNLLS</sequence>
<gene>
    <name evidence="1" type="ORF">GSPATT00019006001</name>
</gene>
<evidence type="ECO:0000313" key="1">
    <source>
        <dbReference type="EMBL" id="CAK84824.1"/>
    </source>
</evidence>
<protein>
    <submittedName>
        <fullName evidence="1">Uncharacterized protein</fullName>
    </submittedName>
</protein>
<dbReference type="HOGENOM" id="CLU_2579022_0_0_1"/>